<evidence type="ECO:0000313" key="2">
    <source>
        <dbReference type="Proteomes" id="UP001372338"/>
    </source>
</evidence>
<protein>
    <submittedName>
        <fullName evidence="1">Uncharacterized protein</fullName>
    </submittedName>
</protein>
<sequence>MEFPRSLFPLSHSFYSSSPSILFFLRSSPSILSFIHYSPNEKQWKGKALSVSIPLPRQFFLFFIFLKLQSIKRH</sequence>
<organism evidence="1 2">
    <name type="scientific">Crotalaria pallida</name>
    <name type="common">Smooth rattlebox</name>
    <name type="synonym">Crotalaria striata</name>
    <dbReference type="NCBI Taxonomy" id="3830"/>
    <lineage>
        <taxon>Eukaryota</taxon>
        <taxon>Viridiplantae</taxon>
        <taxon>Streptophyta</taxon>
        <taxon>Embryophyta</taxon>
        <taxon>Tracheophyta</taxon>
        <taxon>Spermatophyta</taxon>
        <taxon>Magnoliopsida</taxon>
        <taxon>eudicotyledons</taxon>
        <taxon>Gunneridae</taxon>
        <taxon>Pentapetalae</taxon>
        <taxon>rosids</taxon>
        <taxon>fabids</taxon>
        <taxon>Fabales</taxon>
        <taxon>Fabaceae</taxon>
        <taxon>Papilionoideae</taxon>
        <taxon>50 kb inversion clade</taxon>
        <taxon>genistoids sensu lato</taxon>
        <taxon>core genistoids</taxon>
        <taxon>Crotalarieae</taxon>
        <taxon>Crotalaria</taxon>
    </lineage>
</organism>
<reference evidence="1 2" key="1">
    <citation type="submission" date="2024-01" db="EMBL/GenBank/DDBJ databases">
        <title>The genomes of 5 underutilized Papilionoideae crops provide insights into root nodulation and disease resistanc.</title>
        <authorList>
            <person name="Yuan L."/>
        </authorList>
    </citation>
    <scope>NUCLEOTIDE SEQUENCE [LARGE SCALE GENOMIC DNA]</scope>
    <source>
        <strain evidence="1">ZHUSHIDOU_FW_LH</strain>
        <tissue evidence="1">Leaf</tissue>
    </source>
</reference>
<dbReference type="AlphaFoldDB" id="A0AAN9J297"/>
<accession>A0AAN9J297</accession>
<evidence type="ECO:0000313" key="1">
    <source>
        <dbReference type="EMBL" id="KAK7290798.1"/>
    </source>
</evidence>
<keyword evidence="2" id="KW-1185">Reference proteome</keyword>
<dbReference type="Proteomes" id="UP001372338">
    <property type="component" value="Unassembled WGS sequence"/>
</dbReference>
<proteinExistence type="predicted"/>
<dbReference type="EMBL" id="JAYWIO010000001">
    <property type="protein sequence ID" value="KAK7290798.1"/>
    <property type="molecule type" value="Genomic_DNA"/>
</dbReference>
<comment type="caution">
    <text evidence="1">The sequence shown here is derived from an EMBL/GenBank/DDBJ whole genome shotgun (WGS) entry which is preliminary data.</text>
</comment>
<gene>
    <name evidence="1" type="ORF">RIF29_05502</name>
</gene>
<name>A0AAN9J297_CROPI</name>